<name>A0A0V1G6X3_9BILA</name>
<comment type="caution">
    <text evidence="1">The sequence shown here is derived from an EMBL/GenBank/DDBJ whole genome shotgun (WGS) entry which is preliminary data.</text>
</comment>
<proteinExistence type="predicted"/>
<protein>
    <submittedName>
        <fullName evidence="1">Uncharacterized protein</fullName>
    </submittedName>
</protein>
<evidence type="ECO:0000313" key="1">
    <source>
        <dbReference type="EMBL" id="KRY94016.1"/>
    </source>
</evidence>
<dbReference type="EMBL" id="JYDP01005746">
    <property type="protein sequence ID" value="KRY94016.1"/>
    <property type="molecule type" value="Genomic_DNA"/>
</dbReference>
<sequence length="41" mass="5111">MSDGNFNLKNLFYRYYGRYLLKIYINYCNSLCYSWTFLHVI</sequence>
<keyword evidence="2" id="KW-1185">Reference proteome</keyword>
<organism evidence="1 2">
    <name type="scientific">Trichinella zimbabwensis</name>
    <dbReference type="NCBI Taxonomy" id="268475"/>
    <lineage>
        <taxon>Eukaryota</taxon>
        <taxon>Metazoa</taxon>
        <taxon>Ecdysozoa</taxon>
        <taxon>Nematoda</taxon>
        <taxon>Enoplea</taxon>
        <taxon>Dorylaimia</taxon>
        <taxon>Trichinellida</taxon>
        <taxon>Trichinellidae</taxon>
        <taxon>Trichinella</taxon>
    </lineage>
</organism>
<dbReference type="AlphaFoldDB" id="A0A0V1G6X3"/>
<evidence type="ECO:0000313" key="2">
    <source>
        <dbReference type="Proteomes" id="UP000055024"/>
    </source>
</evidence>
<reference evidence="1 2" key="1">
    <citation type="submission" date="2015-01" db="EMBL/GenBank/DDBJ databases">
        <title>Evolution of Trichinella species and genotypes.</title>
        <authorList>
            <person name="Korhonen P.K."/>
            <person name="Edoardo P."/>
            <person name="Giuseppe L.R."/>
            <person name="Gasser R.B."/>
        </authorList>
    </citation>
    <scope>NUCLEOTIDE SEQUENCE [LARGE SCALE GENOMIC DNA]</scope>
    <source>
        <strain evidence="1">ISS1029</strain>
    </source>
</reference>
<accession>A0A0V1G6X3</accession>
<dbReference type="Proteomes" id="UP000055024">
    <property type="component" value="Unassembled WGS sequence"/>
</dbReference>
<gene>
    <name evidence="1" type="ORF">T11_8974</name>
</gene>